<feature type="chain" id="PRO_5046544020" evidence="5">
    <location>
        <begin position="32"/>
        <end position="415"/>
    </location>
</feature>
<sequence>MKPFQYTRRAFNAGAVAVAAIAATGGSAALAEQKVVKIGIILPFTGADAEDATLIKNGAMIAFDEANAAGGIAGYKIEPVIYDDGTATAGQYDPAQAATSTKKLVADPLVVANIGPEMSGSGKAMSPILSQADMATITPSSTNPDITDPKMAAQFRPKGKAVYFRTVTTDAFQGPNMANYFKAKLKVKTVYILDDSGAYGVGLANAFEKRAKEIGLEVLGHDQLDPKEADYTTALTKIKALHPDALYYGGVAQAGVKLAKQAAETIPNIIKAGGDGVAGGSFLKGGGFPAVEGWYGTNAGPHLTESPEAAGFVKTFQEKYKAVPDDYSITAYDAAKVILAAVETVAKSGKEMNRSNIRDAIQASKVQTLQGTVSFDENGDILDRTVSVFQYRHDDKYPADDITHQLKYLEPAPQS</sequence>
<evidence type="ECO:0000256" key="1">
    <source>
        <dbReference type="ARBA" id="ARBA00010062"/>
    </source>
</evidence>
<dbReference type="InterPro" id="IPR000709">
    <property type="entry name" value="Leu_Ile_Val-bd"/>
</dbReference>
<evidence type="ECO:0000256" key="4">
    <source>
        <dbReference type="ARBA" id="ARBA00022970"/>
    </source>
</evidence>
<proteinExistence type="inferred from homology"/>
<protein>
    <submittedName>
        <fullName evidence="7">Branched-chain amino acid ABC transporter substrate-binding protein</fullName>
    </submittedName>
</protein>
<evidence type="ECO:0000256" key="5">
    <source>
        <dbReference type="SAM" id="SignalP"/>
    </source>
</evidence>
<dbReference type="PROSITE" id="PS51318">
    <property type="entry name" value="TAT"/>
    <property type="match status" value="1"/>
</dbReference>
<organism evidence="7 8">
    <name type="scientific">Bradyrhizobium jicamae</name>
    <dbReference type="NCBI Taxonomy" id="280332"/>
    <lineage>
        <taxon>Bacteria</taxon>
        <taxon>Pseudomonadati</taxon>
        <taxon>Pseudomonadota</taxon>
        <taxon>Alphaproteobacteria</taxon>
        <taxon>Hyphomicrobiales</taxon>
        <taxon>Nitrobacteraceae</taxon>
        <taxon>Bradyrhizobium</taxon>
    </lineage>
</organism>
<dbReference type="CDD" id="cd06342">
    <property type="entry name" value="PBP1_ABC_LIVBP-like"/>
    <property type="match status" value="1"/>
</dbReference>
<dbReference type="InterPro" id="IPR028081">
    <property type="entry name" value="Leu-bd"/>
</dbReference>
<reference evidence="8" key="1">
    <citation type="journal article" date="2021" name="ISME J.">
        <title>Evolutionary origin and ecological implication of a unique nif island in free-living Bradyrhizobium lineages.</title>
        <authorList>
            <person name="Tao J."/>
        </authorList>
    </citation>
    <scope>NUCLEOTIDE SEQUENCE [LARGE SCALE GENOMIC DNA]</scope>
    <source>
        <strain evidence="8">SZCCT0434</strain>
    </source>
</reference>
<comment type="caution">
    <text evidence="7">The sequence shown here is derived from an EMBL/GenBank/DDBJ whole genome shotgun (WGS) entry which is preliminary data.</text>
</comment>
<evidence type="ECO:0000313" key="8">
    <source>
        <dbReference type="Proteomes" id="UP001315278"/>
    </source>
</evidence>
<evidence type="ECO:0000259" key="6">
    <source>
        <dbReference type="Pfam" id="PF13458"/>
    </source>
</evidence>
<dbReference type="InterPro" id="IPR006311">
    <property type="entry name" value="TAT_signal"/>
</dbReference>
<keyword evidence="2" id="KW-0813">Transport</keyword>
<feature type="signal peptide" evidence="5">
    <location>
        <begin position="1"/>
        <end position="31"/>
    </location>
</feature>
<dbReference type="InterPro" id="IPR028082">
    <property type="entry name" value="Peripla_BP_I"/>
</dbReference>
<gene>
    <name evidence="7" type="ORF">JQ615_13135</name>
</gene>
<dbReference type="PANTHER" id="PTHR47151">
    <property type="entry name" value="LEU/ILE/VAL-BINDING ABC TRANSPORTER SUBUNIT"/>
    <property type="match status" value="1"/>
</dbReference>
<evidence type="ECO:0000256" key="2">
    <source>
        <dbReference type="ARBA" id="ARBA00022448"/>
    </source>
</evidence>
<accession>A0ABS5FHU2</accession>
<dbReference type="SUPFAM" id="SSF53822">
    <property type="entry name" value="Periplasmic binding protein-like I"/>
    <property type="match status" value="1"/>
</dbReference>
<feature type="domain" description="Leucine-binding protein" evidence="6">
    <location>
        <begin position="36"/>
        <end position="392"/>
    </location>
</feature>
<dbReference type="EMBL" id="JAFCJH010000011">
    <property type="protein sequence ID" value="MBR0796331.1"/>
    <property type="molecule type" value="Genomic_DNA"/>
</dbReference>
<evidence type="ECO:0000313" key="7">
    <source>
        <dbReference type="EMBL" id="MBR0796331.1"/>
    </source>
</evidence>
<dbReference type="RefSeq" id="WP_212393129.1">
    <property type="nucleotide sequence ID" value="NZ_JAFCJH010000011.1"/>
</dbReference>
<dbReference type="Proteomes" id="UP001315278">
    <property type="component" value="Unassembled WGS sequence"/>
</dbReference>
<dbReference type="Pfam" id="PF13458">
    <property type="entry name" value="Peripla_BP_6"/>
    <property type="match status" value="1"/>
</dbReference>
<dbReference type="Gene3D" id="3.40.50.2300">
    <property type="match status" value="2"/>
</dbReference>
<name>A0ABS5FHU2_9BRAD</name>
<dbReference type="PANTHER" id="PTHR47151:SF2">
    <property type="entry name" value="AMINO ACID BINDING PROTEIN"/>
    <property type="match status" value="1"/>
</dbReference>
<evidence type="ECO:0000256" key="3">
    <source>
        <dbReference type="ARBA" id="ARBA00022729"/>
    </source>
</evidence>
<comment type="similarity">
    <text evidence="1">Belongs to the leucine-binding protein family.</text>
</comment>
<dbReference type="PRINTS" id="PR00337">
    <property type="entry name" value="LEUILEVALBP"/>
</dbReference>
<keyword evidence="4" id="KW-0029">Amino-acid transport</keyword>
<keyword evidence="8" id="KW-1185">Reference proteome</keyword>
<keyword evidence="3 5" id="KW-0732">Signal</keyword>